<dbReference type="Gene3D" id="2.40.170.20">
    <property type="entry name" value="TonB-dependent receptor, beta-barrel domain"/>
    <property type="match status" value="1"/>
</dbReference>
<evidence type="ECO:0000259" key="14">
    <source>
        <dbReference type="Pfam" id="PF07715"/>
    </source>
</evidence>
<keyword evidence="7 11" id="KW-0798">TonB box</keyword>
<keyword evidence="2 10" id="KW-0813">Transport</keyword>
<dbReference type="SUPFAM" id="SSF56935">
    <property type="entry name" value="Porins"/>
    <property type="match status" value="1"/>
</dbReference>
<dbReference type="InterPro" id="IPR012910">
    <property type="entry name" value="Plug_dom"/>
</dbReference>
<evidence type="ECO:0000256" key="11">
    <source>
        <dbReference type="RuleBase" id="RU003357"/>
    </source>
</evidence>
<comment type="caution">
    <text evidence="15">The sequence shown here is derived from an EMBL/GenBank/DDBJ whole genome shotgun (WGS) entry which is preliminary data.</text>
</comment>
<protein>
    <submittedName>
        <fullName evidence="15">TonB-dependent receptor plug domain-containing protein</fullName>
    </submittedName>
</protein>
<evidence type="ECO:0000256" key="2">
    <source>
        <dbReference type="ARBA" id="ARBA00022448"/>
    </source>
</evidence>
<dbReference type="PANTHER" id="PTHR30069">
    <property type="entry name" value="TONB-DEPENDENT OUTER MEMBRANE RECEPTOR"/>
    <property type="match status" value="1"/>
</dbReference>
<dbReference type="Pfam" id="PF07715">
    <property type="entry name" value="Plug"/>
    <property type="match status" value="1"/>
</dbReference>
<dbReference type="Gene3D" id="2.170.130.10">
    <property type="entry name" value="TonB-dependent receptor, plug domain"/>
    <property type="match status" value="1"/>
</dbReference>
<dbReference type="Proteomes" id="UP001595828">
    <property type="component" value="Unassembled WGS sequence"/>
</dbReference>
<name>A0ABV8RVJ6_9SPHN</name>
<feature type="chain" id="PRO_5046124052" evidence="12">
    <location>
        <begin position="40"/>
        <end position="646"/>
    </location>
</feature>
<dbReference type="RefSeq" id="WP_379540000.1">
    <property type="nucleotide sequence ID" value="NZ_JBHSDR010000008.1"/>
</dbReference>
<keyword evidence="8 10" id="KW-0472">Membrane</keyword>
<keyword evidence="4 10" id="KW-0812">Transmembrane</keyword>
<feature type="signal peptide" evidence="12">
    <location>
        <begin position="1"/>
        <end position="39"/>
    </location>
</feature>
<dbReference type="EMBL" id="JBHSDR010000008">
    <property type="protein sequence ID" value="MFC4296396.1"/>
    <property type="molecule type" value="Genomic_DNA"/>
</dbReference>
<accession>A0ABV8RVJ6</accession>
<evidence type="ECO:0000256" key="7">
    <source>
        <dbReference type="ARBA" id="ARBA00023077"/>
    </source>
</evidence>
<comment type="similarity">
    <text evidence="10 11">Belongs to the TonB-dependent receptor family.</text>
</comment>
<keyword evidence="15" id="KW-0675">Receptor</keyword>
<keyword evidence="16" id="KW-1185">Reference proteome</keyword>
<evidence type="ECO:0000256" key="9">
    <source>
        <dbReference type="ARBA" id="ARBA00023237"/>
    </source>
</evidence>
<evidence type="ECO:0000256" key="4">
    <source>
        <dbReference type="ARBA" id="ARBA00022692"/>
    </source>
</evidence>
<reference evidence="16" key="1">
    <citation type="journal article" date="2019" name="Int. J. Syst. Evol. Microbiol.">
        <title>The Global Catalogue of Microorganisms (GCM) 10K type strain sequencing project: providing services to taxonomists for standard genome sequencing and annotation.</title>
        <authorList>
            <consortium name="The Broad Institute Genomics Platform"/>
            <consortium name="The Broad Institute Genome Sequencing Center for Infectious Disease"/>
            <person name="Wu L."/>
            <person name="Ma J."/>
        </authorList>
    </citation>
    <scope>NUCLEOTIDE SEQUENCE [LARGE SCALE GENOMIC DNA]</scope>
    <source>
        <strain evidence="16">CGMCC 1.12989</strain>
    </source>
</reference>
<dbReference type="InterPro" id="IPR037066">
    <property type="entry name" value="Plug_dom_sf"/>
</dbReference>
<dbReference type="Pfam" id="PF00593">
    <property type="entry name" value="TonB_dep_Rec_b-barrel"/>
    <property type="match status" value="1"/>
</dbReference>
<comment type="subcellular location">
    <subcellularLocation>
        <location evidence="1 10">Cell outer membrane</location>
        <topology evidence="1 10">Multi-pass membrane protein</topology>
    </subcellularLocation>
</comment>
<evidence type="ECO:0000256" key="3">
    <source>
        <dbReference type="ARBA" id="ARBA00022452"/>
    </source>
</evidence>
<dbReference type="CDD" id="cd01347">
    <property type="entry name" value="ligand_gated_channel"/>
    <property type="match status" value="1"/>
</dbReference>
<dbReference type="InterPro" id="IPR039426">
    <property type="entry name" value="TonB-dep_rcpt-like"/>
</dbReference>
<evidence type="ECO:0000256" key="10">
    <source>
        <dbReference type="PROSITE-ProRule" id="PRU01360"/>
    </source>
</evidence>
<gene>
    <name evidence="15" type="ORF">ACFO0A_15175</name>
</gene>
<dbReference type="InterPro" id="IPR000531">
    <property type="entry name" value="Beta-barrel_TonB"/>
</dbReference>
<keyword evidence="6" id="KW-0406">Ion transport</keyword>
<sequence length="646" mass="67507">MSSGECRSLARHRAILRGAAPLPAFGLTIALAAAMPAQAQASADATIAGPSRDDLITVTATGTALPNDESGQPVTVIGADEIAAIQGPDLARVLERAPGVTITRNGGAGGFTGVRVRGADAEQLLVLVDGVRVAEVAAPGGGFDFGNLTAGSIGKIELLRGSNSVVWGSQAIGGVMAITTAAPEGVTASAEYGANDSRYATASAGGSAGALSGALAGSYFRTDGFSAATIGTEPDGFRQYQGTGRLRAELAPGFALTATGRYARGRLEIDGYPPPTYFVFDDTAEYQKTREASGRVGALYDAGGLSLNAGLARSDTRRQLFDPAIGPDSYYTTRGRSTRAELFGRAALPSAFALDFGADSEWTRFSTTYDARARARLSSGHALLGWYGSRLTVAAGARIDDHSRFGSAVTLGANANLALNEAWRVRASYGEGFKAPTLFQLLSDYGNAALDPERSRSFDLGVERGERGGPLHFSLTAFRRDSRDLIDFVSCFGSSAPLCANRPFGTYDNVSRARAEGIEAELGARLGEHFSASAAYSYVHATNRATGNDLARRPRHALTLAGDWATPLGGLALGADLRLVSDSYDDAGNFTRLDGYALTTVRAALPLGQRFELFGRVENLFDVTYQTAAGYGTAGRSAFGGVRARF</sequence>
<evidence type="ECO:0000256" key="6">
    <source>
        <dbReference type="ARBA" id="ARBA00023065"/>
    </source>
</evidence>
<evidence type="ECO:0000256" key="12">
    <source>
        <dbReference type="SAM" id="SignalP"/>
    </source>
</evidence>
<evidence type="ECO:0000313" key="15">
    <source>
        <dbReference type="EMBL" id="MFC4296396.1"/>
    </source>
</evidence>
<evidence type="ECO:0000256" key="8">
    <source>
        <dbReference type="ARBA" id="ARBA00023136"/>
    </source>
</evidence>
<evidence type="ECO:0000259" key="13">
    <source>
        <dbReference type="Pfam" id="PF00593"/>
    </source>
</evidence>
<evidence type="ECO:0000256" key="5">
    <source>
        <dbReference type="ARBA" id="ARBA00022729"/>
    </source>
</evidence>
<keyword evidence="9 10" id="KW-0998">Cell outer membrane</keyword>
<keyword evidence="5 12" id="KW-0732">Signal</keyword>
<evidence type="ECO:0000313" key="16">
    <source>
        <dbReference type="Proteomes" id="UP001595828"/>
    </source>
</evidence>
<proteinExistence type="inferred from homology"/>
<feature type="domain" description="TonB-dependent receptor-like beta-barrel" evidence="13">
    <location>
        <begin position="234"/>
        <end position="620"/>
    </location>
</feature>
<organism evidence="15 16">
    <name type="scientific">Novosphingobium tardum</name>
    <dbReference type="NCBI Taxonomy" id="1538021"/>
    <lineage>
        <taxon>Bacteria</taxon>
        <taxon>Pseudomonadati</taxon>
        <taxon>Pseudomonadota</taxon>
        <taxon>Alphaproteobacteria</taxon>
        <taxon>Sphingomonadales</taxon>
        <taxon>Sphingomonadaceae</taxon>
        <taxon>Novosphingobium</taxon>
    </lineage>
</organism>
<dbReference type="PANTHER" id="PTHR30069:SF53">
    <property type="entry name" value="COLICIN I RECEPTOR-RELATED"/>
    <property type="match status" value="1"/>
</dbReference>
<keyword evidence="3 10" id="KW-1134">Transmembrane beta strand</keyword>
<feature type="domain" description="TonB-dependent receptor plug" evidence="14">
    <location>
        <begin position="68"/>
        <end position="175"/>
    </location>
</feature>
<dbReference type="PROSITE" id="PS52016">
    <property type="entry name" value="TONB_DEPENDENT_REC_3"/>
    <property type="match status" value="1"/>
</dbReference>
<evidence type="ECO:0000256" key="1">
    <source>
        <dbReference type="ARBA" id="ARBA00004571"/>
    </source>
</evidence>
<dbReference type="InterPro" id="IPR036942">
    <property type="entry name" value="Beta-barrel_TonB_sf"/>
</dbReference>